<feature type="compositionally biased region" description="Low complexity" evidence="1">
    <location>
        <begin position="34"/>
        <end position="54"/>
    </location>
</feature>
<sequence>MSQNEEFDHQELLPNSNGESAVPSLPPIGSFPTSSGNASSSLSASPLFGAISQSRGEESSGSRSHSSPHPTSSSNSPIIPTTGSGIEVVDAHDGVAEGGTERQGQTGGGDVALGLVDGDGVESPVGQFSRGQKRDDENDSGKRQKREAVALISSSLSDALLCAPVILRILAFPTILATLLCFTPSSIDCRNMLLVDRAFLDGFRCQSDDITSRCVARFFHPESSRFLQFAMSSSALPAHGPPFPGSRWFCRSSPIHSSCPAPWASKARFHHIIVGILSDYYIVVHYYQEEDEDVMNLKLL</sequence>
<keyword evidence="3" id="KW-1185">Reference proteome</keyword>
<feature type="region of interest" description="Disordered" evidence="1">
    <location>
        <begin position="121"/>
        <end position="143"/>
    </location>
</feature>
<feature type="region of interest" description="Disordered" evidence="1">
    <location>
        <begin position="97"/>
        <end position="116"/>
    </location>
</feature>
<reference evidence="2 3" key="1">
    <citation type="journal article" date="2018" name="Nat. Ecol. Evol.">
        <title>Pezizomycetes genomes reveal the molecular basis of ectomycorrhizal truffle lifestyle.</title>
        <authorList>
            <person name="Murat C."/>
            <person name="Payen T."/>
            <person name="Noel B."/>
            <person name="Kuo A."/>
            <person name="Morin E."/>
            <person name="Chen J."/>
            <person name="Kohler A."/>
            <person name="Krizsan K."/>
            <person name="Balestrini R."/>
            <person name="Da Silva C."/>
            <person name="Montanini B."/>
            <person name="Hainaut M."/>
            <person name="Levati E."/>
            <person name="Barry K.W."/>
            <person name="Belfiori B."/>
            <person name="Cichocki N."/>
            <person name="Clum A."/>
            <person name="Dockter R.B."/>
            <person name="Fauchery L."/>
            <person name="Guy J."/>
            <person name="Iotti M."/>
            <person name="Le Tacon F."/>
            <person name="Lindquist E.A."/>
            <person name="Lipzen A."/>
            <person name="Malagnac F."/>
            <person name="Mello A."/>
            <person name="Molinier V."/>
            <person name="Miyauchi S."/>
            <person name="Poulain J."/>
            <person name="Riccioni C."/>
            <person name="Rubini A."/>
            <person name="Sitrit Y."/>
            <person name="Splivallo R."/>
            <person name="Traeger S."/>
            <person name="Wang M."/>
            <person name="Zifcakova L."/>
            <person name="Wipf D."/>
            <person name="Zambonelli A."/>
            <person name="Paolocci F."/>
            <person name="Nowrousian M."/>
            <person name="Ottonello S."/>
            <person name="Baldrian P."/>
            <person name="Spatafora J.W."/>
            <person name="Henrissat B."/>
            <person name="Nagy L.G."/>
            <person name="Aury J.M."/>
            <person name="Wincker P."/>
            <person name="Grigoriev I.V."/>
            <person name="Bonfante P."/>
            <person name="Martin F.M."/>
        </authorList>
    </citation>
    <scope>NUCLEOTIDE SEQUENCE [LARGE SCALE GENOMIC DNA]</scope>
    <source>
        <strain evidence="2 3">RN42</strain>
    </source>
</reference>
<gene>
    <name evidence="2" type="ORF">BJ508DRAFT_314518</name>
</gene>
<proteinExistence type="predicted"/>
<feature type="compositionally biased region" description="Basic and acidic residues" evidence="1">
    <location>
        <begin position="132"/>
        <end position="143"/>
    </location>
</feature>
<dbReference type="AlphaFoldDB" id="A0A3N4HGP3"/>
<evidence type="ECO:0000256" key="1">
    <source>
        <dbReference type="SAM" id="MobiDB-lite"/>
    </source>
</evidence>
<evidence type="ECO:0000313" key="3">
    <source>
        <dbReference type="Proteomes" id="UP000275078"/>
    </source>
</evidence>
<accession>A0A3N4HGP3</accession>
<feature type="region of interest" description="Disordered" evidence="1">
    <location>
        <begin position="1"/>
        <end position="85"/>
    </location>
</feature>
<organism evidence="2 3">
    <name type="scientific">Ascobolus immersus RN42</name>
    <dbReference type="NCBI Taxonomy" id="1160509"/>
    <lineage>
        <taxon>Eukaryota</taxon>
        <taxon>Fungi</taxon>
        <taxon>Dikarya</taxon>
        <taxon>Ascomycota</taxon>
        <taxon>Pezizomycotina</taxon>
        <taxon>Pezizomycetes</taxon>
        <taxon>Pezizales</taxon>
        <taxon>Ascobolaceae</taxon>
        <taxon>Ascobolus</taxon>
    </lineage>
</organism>
<name>A0A3N4HGP3_ASCIM</name>
<dbReference type="EMBL" id="ML119851">
    <property type="protein sequence ID" value="RPA72687.1"/>
    <property type="molecule type" value="Genomic_DNA"/>
</dbReference>
<feature type="compositionally biased region" description="Low complexity" evidence="1">
    <location>
        <begin position="61"/>
        <end position="84"/>
    </location>
</feature>
<dbReference type="Proteomes" id="UP000275078">
    <property type="component" value="Unassembled WGS sequence"/>
</dbReference>
<feature type="compositionally biased region" description="Basic and acidic residues" evidence="1">
    <location>
        <begin position="1"/>
        <end position="11"/>
    </location>
</feature>
<evidence type="ECO:0000313" key="2">
    <source>
        <dbReference type="EMBL" id="RPA72687.1"/>
    </source>
</evidence>
<protein>
    <submittedName>
        <fullName evidence="2">Uncharacterized protein</fullName>
    </submittedName>
</protein>